<name>A0A445N493_9BACT</name>
<accession>A0A445N493</accession>
<sequence length="63" mass="7408">MHKVFKMLLSKEKITPELVDMHKSWRPSGFNDQNRGLGTEALYSFIVVLHKNMKHNLCSENDY</sequence>
<evidence type="ECO:0000313" key="1">
    <source>
        <dbReference type="EMBL" id="SPD76519.1"/>
    </source>
</evidence>
<organism evidence="1">
    <name type="scientific">uncultured Desulfobacterium sp</name>
    <dbReference type="NCBI Taxonomy" id="201089"/>
    <lineage>
        <taxon>Bacteria</taxon>
        <taxon>Pseudomonadati</taxon>
        <taxon>Thermodesulfobacteriota</taxon>
        <taxon>Desulfobacteria</taxon>
        <taxon>Desulfobacterales</taxon>
        <taxon>Desulfobacteriaceae</taxon>
        <taxon>Desulfobacterium</taxon>
        <taxon>environmental samples</taxon>
    </lineage>
</organism>
<dbReference type="EMBL" id="OJIN01000245">
    <property type="protein sequence ID" value="SPD76519.1"/>
    <property type="molecule type" value="Genomic_DNA"/>
</dbReference>
<gene>
    <name evidence="1" type="ORF">PITCH_A980033</name>
</gene>
<reference evidence="1" key="1">
    <citation type="submission" date="2018-01" db="EMBL/GenBank/DDBJ databases">
        <authorList>
            <person name="Regsiter A."/>
            <person name="William W."/>
        </authorList>
    </citation>
    <scope>NUCLEOTIDE SEQUENCE</scope>
    <source>
        <strain evidence="1">TRIP AH-1</strain>
    </source>
</reference>
<proteinExistence type="predicted"/>
<dbReference type="AlphaFoldDB" id="A0A445N493"/>
<protein>
    <submittedName>
        <fullName evidence="1">Uncharacterized protein</fullName>
    </submittedName>
</protein>